<dbReference type="EMBL" id="KV918785">
    <property type="protein sequence ID" value="OSX79873.1"/>
    <property type="molecule type" value="Genomic_DNA"/>
</dbReference>
<keyword evidence="5" id="KW-0378">Hydrolase</keyword>
<keyword evidence="13" id="KW-1185">Reference proteome</keyword>
<dbReference type="Pfam" id="PF13364">
    <property type="entry name" value="BetaGal_ABD2"/>
    <property type="match status" value="1"/>
</dbReference>
<evidence type="ECO:0000256" key="1">
    <source>
        <dbReference type="ARBA" id="ARBA00001412"/>
    </source>
</evidence>
<dbReference type="GO" id="GO:0005975">
    <property type="term" value="P:carbohydrate metabolic process"/>
    <property type="evidence" value="ECO:0007669"/>
    <property type="project" value="InterPro"/>
</dbReference>
<sequence length="1260" mass="126864">MAALATAVPVNRRAGCGAHGIRDSREPCGSRGCSRAAEPTAFDHRTYGAAVDWTPHCLLVHGVPTLLVCAEVHYFRLPDASRWRDVLLALRGAGFNAVRLYLHWGAHSPAPGTYVFDGNRNVSRLLSLCTALRLLVIVAPGPYICAEVQAGGYPAWLVARRGLRVRHLCWPPVGLRKRWDGAFHAACVEWLAAVVPLVAAHERTAAAGGCVVAVQVENELRQSLGGVDVALNAEVRALAEAVRAAGCTVPLFHNDDSPAGSWATGKRARTAVAGGARRGDRSYRSDLYGFDLYFTFTPGCASGDASSCQVGMLEVGGAAACTQLLCGLGGTGVGGADGAATRCCFHPDVRYAAPPAVGWTTASMAGAVDHLEATMRRIGGSAATAPPIVAEGQVGWINQWARTRGYDDVYDFFGEAFSPTLAVSLAAQGVTIANWYMAAGGTNYGCIGDTEVYTSYDYSAFVREYGKLSARGRRLRRVSLFQRSFAGVGLAACARVADRKAAAASVPGLLLCARRAVAPIPVVGGGSGGAPAAAAAAAAAAAVVDGGGGDAPLDGTARRPTFLFLRNFGPDASPPVRYSVAVAGVVAGGTLPPRAAAIVPATYPLTPTFSVHVATVPVLVRGVHDGVDLWALAVRPAEAGVLVLHASAAASPPPVVTVTWAVLDGSAAGAVAASAADPGATVPVTERVPLDELPLGEAPPAAGAAAAPVSLVATTEAVGGLCYTLAVRRGGLVAAVSVDDGGGASAVVLRLLAIADADADSLTAELSAVEAHHFPVVPPAGAGAAAAAPAAATGGGGKAAPAAAAAPAAQRFGIAWGGAEELAFDPASGELTVGVALGGGASPSTPAPVYLLRGEAAAAGGSGSAGGDGGGDAADACAAVDGDSRLSAVTAESGGGADGGSPSTAGGADGGSGSGSGGGGGRPPEAFTPLPTAVLAVCPGFGHVAYRLRFRLPRRGRGGGGGGSPRRPTVRLTLNVRHVGTVWVDGVAVGGQVCYSHNAVSAGAMHFGDVAYAGRKAHDLTPHLDAAAADGGDHTVVILVESLGQSRSPFLLNDVRNRRGLLSARLSRVATDRRWDIAGVDVTKLRDPFNTSGLPLEREAAAASLPDAAAAAWAPLRASGAAAASSLSLPLTPRGGLVWLRATFDAPAAAVGGRSGGCGRGGGLVYPLRLALDGPTASAHVWVNGLLVGRYVEALGPQSSFFIPDGLLGERHNRLAVAAYAPREVALVVRLLPWVVAPASGNLDAGGGVYAVERRVLAAW</sequence>
<proteinExistence type="inferred from homology"/>
<evidence type="ECO:0000259" key="10">
    <source>
        <dbReference type="Pfam" id="PF01301"/>
    </source>
</evidence>
<dbReference type="SUPFAM" id="SSF51445">
    <property type="entry name" value="(Trans)glycosidases"/>
    <property type="match status" value="1"/>
</dbReference>
<dbReference type="InterPro" id="IPR001944">
    <property type="entry name" value="Glycoside_Hdrlase_35"/>
</dbReference>
<evidence type="ECO:0000256" key="8">
    <source>
        <dbReference type="RuleBase" id="RU003679"/>
    </source>
</evidence>
<accession>A0A1X6PGR5</accession>
<evidence type="ECO:0000259" key="11">
    <source>
        <dbReference type="Pfam" id="PF13364"/>
    </source>
</evidence>
<dbReference type="Pfam" id="PF01301">
    <property type="entry name" value="Glyco_hydro_35"/>
    <property type="match status" value="2"/>
</dbReference>
<dbReference type="PRINTS" id="PR00742">
    <property type="entry name" value="GLHYDRLASE35"/>
</dbReference>
<evidence type="ECO:0000313" key="12">
    <source>
        <dbReference type="EMBL" id="OSX79873.1"/>
    </source>
</evidence>
<evidence type="ECO:0000256" key="5">
    <source>
        <dbReference type="ARBA" id="ARBA00022801"/>
    </source>
</evidence>
<feature type="domain" description="Glycoside hydrolase 35 catalytic" evidence="10">
    <location>
        <begin position="58"/>
        <end position="263"/>
    </location>
</feature>
<comment type="catalytic activity">
    <reaction evidence="1">
        <text>Hydrolysis of terminal non-reducing beta-D-galactose residues in beta-D-galactosides.</text>
        <dbReference type="EC" id="3.2.1.23"/>
    </reaction>
</comment>
<evidence type="ECO:0000256" key="9">
    <source>
        <dbReference type="SAM" id="MobiDB-lite"/>
    </source>
</evidence>
<name>A0A1X6PGR5_PORUM</name>
<feature type="domain" description="Beta-galactosidase jelly roll" evidence="11">
    <location>
        <begin position="1167"/>
        <end position="1219"/>
    </location>
</feature>
<feature type="region of interest" description="Disordered" evidence="9">
    <location>
        <begin position="889"/>
        <end position="926"/>
    </location>
</feature>
<dbReference type="PANTHER" id="PTHR23421">
    <property type="entry name" value="BETA-GALACTOSIDASE RELATED"/>
    <property type="match status" value="1"/>
</dbReference>
<dbReference type="OrthoDB" id="1657402at2759"/>
<feature type="compositionally biased region" description="Gly residues" evidence="9">
    <location>
        <begin position="907"/>
        <end position="922"/>
    </location>
</feature>
<evidence type="ECO:0000313" key="13">
    <source>
        <dbReference type="Proteomes" id="UP000218209"/>
    </source>
</evidence>
<dbReference type="GO" id="GO:0004565">
    <property type="term" value="F:beta-galactosidase activity"/>
    <property type="evidence" value="ECO:0007669"/>
    <property type="project" value="UniProtKB-EC"/>
</dbReference>
<evidence type="ECO:0000256" key="6">
    <source>
        <dbReference type="ARBA" id="ARBA00023180"/>
    </source>
</evidence>
<comment type="similarity">
    <text evidence="2 8">Belongs to the glycosyl hydrolase 35 family.</text>
</comment>
<dbReference type="InterPro" id="IPR017853">
    <property type="entry name" value="GH"/>
</dbReference>
<keyword evidence="4" id="KW-0732">Signal</keyword>
<keyword evidence="6" id="KW-0325">Glycoprotein</keyword>
<dbReference type="Gene3D" id="2.60.120.260">
    <property type="entry name" value="Galactose-binding domain-like"/>
    <property type="match status" value="2"/>
</dbReference>
<evidence type="ECO:0000256" key="2">
    <source>
        <dbReference type="ARBA" id="ARBA00009809"/>
    </source>
</evidence>
<organism evidence="12 13">
    <name type="scientific">Porphyra umbilicalis</name>
    <name type="common">Purple laver</name>
    <name type="synonym">Red alga</name>
    <dbReference type="NCBI Taxonomy" id="2786"/>
    <lineage>
        <taxon>Eukaryota</taxon>
        <taxon>Rhodophyta</taxon>
        <taxon>Bangiophyceae</taxon>
        <taxon>Bangiales</taxon>
        <taxon>Bangiaceae</taxon>
        <taxon>Porphyra</taxon>
    </lineage>
</organism>
<evidence type="ECO:0000256" key="7">
    <source>
        <dbReference type="ARBA" id="ARBA00023295"/>
    </source>
</evidence>
<dbReference type="InterPro" id="IPR031330">
    <property type="entry name" value="Gly_Hdrlase_35_cat"/>
</dbReference>
<keyword evidence="7" id="KW-0326">Glycosidase</keyword>
<dbReference type="Proteomes" id="UP000218209">
    <property type="component" value="Unassembled WGS sequence"/>
</dbReference>
<dbReference type="InterPro" id="IPR008979">
    <property type="entry name" value="Galactose-bd-like_sf"/>
</dbReference>
<gene>
    <name evidence="12" type="ORF">BU14_0070s0047</name>
</gene>
<dbReference type="AlphaFoldDB" id="A0A1X6PGR5"/>
<reference evidence="12 13" key="1">
    <citation type="submission" date="2017-03" db="EMBL/GenBank/DDBJ databases">
        <title>WGS assembly of Porphyra umbilicalis.</title>
        <authorList>
            <person name="Brawley S.H."/>
            <person name="Blouin N.A."/>
            <person name="Ficko-Blean E."/>
            <person name="Wheeler G.L."/>
            <person name="Lohr M."/>
            <person name="Goodson H.V."/>
            <person name="Jenkins J.W."/>
            <person name="Blaby-Haas C.E."/>
            <person name="Helliwell K.E."/>
            <person name="Chan C."/>
            <person name="Marriage T."/>
            <person name="Bhattacharya D."/>
            <person name="Klein A.S."/>
            <person name="Badis Y."/>
            <person name="Brodie J."/>
            <person name="Cao Y."/>
            <person name="Collen J."/>
            <person name="Dittami S.M."/>
            <person name="Gachon C.M."/>
            <person name="Green B.R."/>
            <person name="Karpowicz S."/>
            <person name="Kim J.W."/>
            <person name="Kudahl U."/>
            <person name="Lin S."/>
            <person name="Michel G."/>
            <person name="Mittag M."/>
            <person name="Olson B.J."/>
            <person name="Pangilinan J."/>
            <person name="Peng Y."/>
            <person name="Qiu H."/>
            <person name="Shu S."/>
            <person name="Singer J.T."/>
            <person name="Smith A.G."/>
            <person name="Sprecher B.N."/>
            <person name="Wagner V."/>
            <person name="Wang W."/>
            <person name="Wang Z.-Y."/>
            <person name="Yan J."/>
            <person name="Yarish C."/>
            <person name="Zoeuner-Riek S."/>
            <person name="Zhuang Y."/>
            <person name="Zou Y."/>
            <person name="Lindquist E.A."/>
            <person name="Grimwood J."/>
            <person name="Barry K."/>
            <person name="Rokhsar D.S."/>
            <person name="Schmutz J."/>
            <person name="Stiller J.W."/>
            <person name="Grossman A.R."/>
            <person name="Prochnik S.E."/>
        </authorList>
    </citation>
    <scope>NUCLEOTIDE SEQUENCE [LARGE SCALE GENOMIC DNA]</scope>
    <source>
        <strain evidence="12">4086291</strain>
    </source>
</reference>
<dbReference type="EC" id="3.2.1.23" evidence="3"/>
<dbReference type="Gene3D" id="3.20.20.80">
    <property type="entry name" value="Glycosidases"/>
    <property type="match status" value="1"/>
</dbReference>
<protein>
    <recommendedName>
        <fullName evidence="3">beta-galactosidase</fullName>
        <ecNumber evidence="3">3.2.1.23</ecNumber>
    </recommendedName>
</protein>
<evidence type="ECO:0000256" key="4">
    <source>
        <dbReference type="ARBA" id="ARBA00022729"/>
    </source>
</evidence>
<feature type="domain" description="Glycoside hydrolase 35 catalytic" evidence="10">
    <location>
        <begin position="374"/>
        <end position="477"/>
    </location>
</feature>
<dbReference type="SUPFAM" id="SSF49785">
    <property type="entry name" value="Galactose-binding domain-like"/>
    <property type="match status" value="1"/>
</dbReference>
<dbReference type="InterPro" id="IPR025300">
    <property type="entry name" value="BetaGal_jelly_roll_dom"/>
</dbReference>
<evidence type="ECO:0000256" key="3">
    <source>
        <dbReference type="ARBA" id="ARBA00012756"/>
    </source>
</evidence>